<feature type="compositionally biased region" description="Basic and acidic residues" evidence="1">
    <location>
        <begin position="349"/>
        <end position="365"/>
    </location>
</feature>
<feature type="compositionally biased region" description="Polar residues" evidence="1">
    <location>
        <begin position="366"/>
        <end position="379"/>
    </location>
</feature>
<feature type="compositionally biased region" description="Basic and acidic residues" evidence="1">
    <location>
        <begin position="68"/>
        <end position="82"/>
    </location>
</feature>
<reference evidence="2" key="2">
    <citation type="submission" date="2021-04" db="EMBL/GenBank/DDBJ databases">
        <authorList>
            <person name="Podell S."/>
        </authorList>
    </citation>
    <scope>NUCLEOTIDE SEQUENCE</scope>
    <source>
        <strain evidence="2">Hildebrandi</strain>
    </source>
</reference>
<evidence type="ECO:0000313" key="2">
    <source>
        <dbReference type="EMBL" id="KAG7361593.1"/>
    </source>
</evidence>
<evidence type="ECO:0000256" key="1">
    <source>
        <dbReference type="SAM" id="MobiDB-lite"/>
    </source>
</evidence>
<dbReference type="EMBL" id="JAGRRH010000013">
    <property type="protein sequence ID" value="KAG7361593.1"/>
    <property type="molecule type" value="Genomic_DNA"/>
</dbReference>
<name>A0A9K3LH74_9STRA</name>
<dbReference type="AlphaFoldDB" id="A0A9K3LH74"/>
<dbReference type="PANTHER" id="PTHR45224:SF16">
    <property type="entry name" value="OS01G0527900 PROTEIN"/>
    <property type="match status" value="1"/>
</dbReference>
<keyword evidence="3" id="KW-1185">Reference proteome</keyword>
<feature type="region of interest" description="Disordered" evidence="1">
    <location>
        <begin position="1"/>
        <end position="85"/>
    </location>
</feature>
<sequence>MDSNTNSSDNDDDSSISVLSSRTESETGNSNNEKVIKKKSQPRMKPSPLAKSTYARQLLSQKHKANRGKNDGCQKKKAKIDMKAGASRASRASNFDKEEDLCLTKAYVSVSDDSVVGNNQKGPQFWLRVKSNYDTLLEQEQEVPVCRTPEQLHNRFKIIAKSVRLFNPIYKSRLEMKPSGKTENEILEEAAEDYRLLYKKPFLHIHCLKTIWAIASFDPILKKKGGKGEVSELSPDENWVGDDSNGASAINQVAGTMQGANLERPLGSKAAKLRRKEDGKAIHDSAAANRAIIDISETIKKKFAWSQFRQLRHQKMEYAKMCLALGKNQMAEKALNEYDLMQPPADESSEGHPKEVTVNADETHEGSTGTTVNENNDTATDVPINTDRIDGGMDGVGDSLV</sequence>
<protein>
    <submittedName>
        <fullName evidence="2">Uncharacterized protein</fullName>
    </submittedName>
</protein>
<gene>
    <name evidence="2" type="ORF">IV203_036694</name>
</gene>
<accession>A0A9K3LH74</accession>
<evidence type="ECO:0000313" key="3">
    <source>
        <dbReference type="Proteomes" id="UP000693970"/>
    </source>
</evidence>
<comment type="caution">
    <text evidence="2">The sequence shown here is derived from an EMBL/GenBank/DDBJ whole genome shotgun (WGS) entry which is preliminary data.</text>
</comment>
<dbReference type="OrthoDB" id="2507178at2759"/>
<feature type="region of interest" description="Disordered" evidence="1">
    <location>
        <begin position="342"/>
        <end position="401"/>
    </location>
</feature>
<dbReference type="PANTHER" id="PTHR45224">
    <property type="entry name" value="OS01G0527900 PROTEIN-RELATED"/>
    <property type="match status" value="1"/>
</dbReference>
<proteinExistence type="predicted"/>
<reference evidence="2" key="1">
    <citation type="journal article" date="2021" name="Sci. Rep.">
        <title>Diploid genomic architecture of Nitzschia inconspicua, an elite biomass production diatom.</title>
        <authorList>
            <person name="Oliver A."/>
            <person name="Podell S."/>
            <person name="Pinowska A."/>
            <person name="Traller J.C."/>
            <person name="Smith S.R."/>
            <person name="McClure R."/>
            <person name="Beliaev A."/>
            <person name="Bohutskyi P."/>
            <person name="Hill E.A."/>
            <person name="Rabines A."/>
            <person name="Zheng H."/>
            <person name="Allen L.Z."/>
            <person name="Kuo A."/>
            <person name="Grigoriev I.V."/>
            <person name="Allen A.E."/>
            <person name="Hazlebeck D."/>
            <person name="Allen E.E."/>
        </authorList>
    </citation>
    <scope>NUCLEOTIDE SEQUENCE</scope>
    <source>
        <strain evidence="2">Hildebrandi</strain>
    </source>
</reference>
<organism evidence="2 3">
    <name type="scientific">Nitzschia inconspicua</name>
    <dbReference type="NCBI Taxonomy" id="303405"/>
    <lineage>
        <taxon>Eukaryota</taxon>
        <taxon>Sar</taxon>
        <taxon>Stramenopiles</taxon>
        <taxon>Ochrophyta</taxon>
        <taxon>Bacillariophyta</taxon>
        <taxon>Bacillariophyceae</taxon>
        <taxon>Bacillariophycidae</taxon>
        <taxon>Bacillariales</taxon>
        <taxon>Bacillariaceae</taxon>
        <taxon>Nitzschia</taxon>
    </lineage>
</organism>
<dbReference type="Proteomes" id="UP000693970">
    <property type="component" value="Unassembled WGS sequence"/>
</dbReference>